<dbReference type="Pfam" id="PF07690">
    <property type="entry name" value="MFS_1"/>
    <property type="match status" value="1"/>
</dbReference>
<evidence type="ECO:0000313" key="8">
    <source>
        <dbReference type="EMBL" id="SFI89277.1"/>
    </source>
</evidence>
<gene>
    <name evidence="8" type="ORF">SAMN04488095_1660</name>
</gene>
<evidence type="ECO:0000256" key="5">
    <source>
        <dbReference type="ARBA" id="ARBA00023136"/>
    </source>
</evidence>
<dbReference type="SUPFAM" id="SSF103473">
    <property type="entry name" value="MFS general substrate transporter"/>
    <property type="match status" value="1"/>
</dbReference>
<accession>A0A1I3LX83</accession>
<keyword evidence="4 6" id="KW-1133">Transmembrane helix</keyword>
<dbReference type="InterPro" id="IPR036259">
    <property type="entry name" value="MFS_trans_sf"/>
</dbReference>
<sequence>MIAMITATIAFSIDAMLPALPEIGAALSPADPNRAQLVIVMFLFGMGTGTFFVGPLSDALGRKTVMVGGAILYSVAAILCTLAPSLEFLLIARFLQGIGGSGPRVAAMAMIRDLYAGRDMARVSSFVMIVFTLVPAIAPLIGAGIIAGFGWRAIFWAFVVFSGVSATWLMLRQPETLAPERRRPLNATRLRLALTEVARHSNVRRAIIVQSLVFGILFATIASVQQIYAVTFDRADSFPIWFGIVAVLSASASFLNARLVVRMGMIWILRRALAAHLVLSLMLAALWMSGLLPDGLRFPVFVVWQVGSFALAGLTIGNLNALAMQPMGHIAGMASSVISAVATIVGASVAAPIGLAFNGTPLPLTLGVALCAIAALFLSRKLSEDAI</sequence>
<dbReference type="PROSITE" id="PS00216">
    <property type="entry name" value="SUGAR_TRANSPORT_1"/>
    <property type="match status" value="1"/>
</dbReference>
<feature type="transmembrane region" description="Helical" evidence="6">
    <location>
        <begin position="361"/>
        <end position="378"/>
    </location>
</feature>
<dbReference type="InterPro" id="IPR005829">
    <property type="entry name" value="Sugar_transporter_CS"/>
</dbReference>
<evidence type="ECO:0000256" key="2">
    <source>
        <dbReference type="ARBA" id="ARBA00022448"/>
    </source>
</evidence>
<dbReference type="InterPro" id="IPR020846">
    <property type="entry name" value="MFS_dom"/>
</dbReference>
<dbReference type="Gene3D" id="1.20.1720.10">
    <property type="entry name" value="Multidrug resistance protein D"/>
    <property type="match status" value="1"/>
</dbReference>
<feature type="transmembrane region" description="Helical" evidence="6">
    <location>
        <begin position="35"/>
        <end position="53"/>
    </location>
</feature>
<feature type="domain" description="Major facilitator superfamily (MFS) profile" evidence="7">
    <location>
        <begin position="1"/>
        <end position="386"/>
    </location>
</feature>
<comment type="subcellular location">
    <subcellularLocation>
        <location evidence="1">Membrane</location>
        <topology evidence="1">Multi-pass membrane protein</topology>
    </subcellularLocation>
</comment>
<dbReference type="GO" id="GO:0042908">
    <property type="term" value="P:xenobiotic transport"/>
    <property type="evidence" value="ECO:0007669"/>
    <property type="project" value="UniProtKB-ARBA"/>
</dbReference>
<evidence type="ECO:0000259" key="7">
    <source>
        <dbReference type="PROSITE" id="PS50850"/>
    </source>
</evidence>
<feature type="transmembrane region" description="Helical" evidence="6">
    <location>
        <begin position="240"/>
        <end position="261"/>
    </location>
</feature>
<evidence type="ECO:0000256" key="3">
    <source>
        <dbReference type="ARBA" id="ARBA00022692"/>
    </source>
</evidence>
<feature type="transmembrane region" description="Helical" evidence="6">
    <location>
        <begin position="123"/>
        <end position="147"/>
    </location>
</feature>
<organism evidence="8 9">
    <name type="scientific">Jannaschia pohangensis</name>
    <dbReference type="NCBI Taxonomy" id="390807"/>
    <lineage>
        <taxon>Bacteria</taxon>
        <taxon>Pseudomonadati</taxon>
        <taxon>Pseudomonadota</taxon>
        <taxon>Alphaproteobacteria</taxon>
        <taxon>Rhodobacterales</taxon>
        <taxon>Roseobacteraceae</taxon>
        <taxon>Jannaschia</taxon>
    </lineage>
</organism>
<keyword evidence="2" id="KW-0813">Transport</keyword>
<dbReference type="Proteomes" id="UP000199110">
    <property type="component" value="Unassembled WGS sequence"/>
</dbReference>
<dbReference type="InterPro" id="IPR011701">
    <property type="entry name" value="MFS"/>
</dbReference>
<reference evidence="8 9" key="1">
    <citation type="submission" date="2016-10" db="EMBL/GenBank/DDBJ databases">
        <authorList>
            <person name="de Groot N.N."/>
        </authorList>
    </citation>
    <scope>NUCLEOTIDE SEQUENCE [LARGE SCALE GENOMIC DNA]</scope>
    <source>
        <strain evidence="8 9">DSM 19073</strain>
    </source>
</reference>
<dbReference type="GO" id="GO:0022857">
    <property type="term" value="F:transmembrane transporter activity"/>
    <property type="evidence" value="ECO:0007669"/>
    <property type="project" value="InterPro"/>
</dbReference>
<name>A0A1I3LX83_9RHOB</name>
<feature type="transmembrane region" description="Helical" evidence="6">
    <location>
        <begin position="65"/>
        <end position="84"/>
    </location>
</feature>
<evidence type="ECO:0000256" key="4">
    <source>
        <dbReference type="ARBA" id="ARBA00022989"/>
    </source>
</evidence>
<keyword evidence="5 6" id="KW-0472">Membrane</keyword>
<dbReference type="OrthoDB" id="9800416at2"/>
<dbReference type="RefSeq" id="WP_092780462.1">
    <property type="nucleotide sequence ID" value="NZ_FORA01000002.1"/>
</dbReference>
<evidence type="ECO:0000256" key="6">
    <source>
        <dbReference type="SAM" id="Phobius"/>
    </source>
</evidence>
<dbReference type="GO" id="GO:0005886">
    <property type="term" value="C:plasma membrane"/>
    <property type="evidence" value="ECO:0007669"/>
    <property type="project" value="TreeGrafter"/>
</dbReference>
<feature type="transmembrane region" description="Helical" evidence="6">
    <location>
        <begin position="153"/>
        <end position="171"/>
    </location>
</feature>
<keyword evidence="3 6" id="KW-0812">Transmembrane</keyword>
<dbReference type="PANTHER" id="PTHR23502:SF132">
    <property type="entry name" value="POLYAMINE TRANSPORTER 2-RELATED"/>
    <property type="match status" value="1"/>
</dbReference>
<feature type="transmembrane region" description="Helical" evidence="6">
    <location>
        <begin position="331"/>
        <end position="355"/>
    </location>
</feature>
<dbReference type="PANTHER" id="PTHR23502">
    <property type="entry name" value="MAJOR FACILITATOR SUPERFAMILY"/>
    <property type="match status" value="1"/>
</dbReference>
<feature type="transmembrane region" description="Helical" evidence="6">
    <location>
        <begin position="298"/>
        <end position="319"/>
    </location>
</feature>
<keyword evidence="9" id="KW-1185">Reference proteome</keyword>
<feature type="transmembrane region" description="Helical" evidence="6">
    <location>
        <begin position="273"/>
        <end position="292"/>
    </location>
</feature>
<feature type="transmembrane region" description="Helical" evidence="6">
    <location>
        <begin position="207"/>
        <end position="228"/>
    </location>
</feature>
<dbReference type="GO" id="GO:0140115">
    <property type="term" value="P:export across plasma membrane"/>
    <property type="evidence" value="ECO:0007669"/>
    <property type="project" value="UniProtKB-ARBA"/>
</dbReference>
<dbReference type="PROSITE" id="PS50850">
    <property type="entry name" value="MFS"/>
    <property type="match status" value="1"/>
</dbReference>
<dbReference type="CDD" id="cd17320">
    <property type="entry name" value="MFS_MdfA_MDR_like"/>
    <property type="match status" value="1"/>
</dbReference>
<proteinExistence type="predicted"/>
<dbReference type="EMBL" id="FORA01000002">
    <property type="protein sequence ID" value="SFI89277.1"/>
    <property type="molecule type" value="Genomic_DNA"/>
</dbReference>
<protein>
    <submittedName>
        <fullName evidence="8">MFS transporter, DHA1 family, bicyclomycin/chloramphenicol resistance protein</fullName>
    </submittedName>
</protein>
<evidence type="ECO:0000313" key="9">
    <source>
        <dbReference type="Proteomes" id="UP000199110"/>
    </source>
</evidence>
<dbReference type="AlphaFoldDB" id="A0A1I3LX83"/>
<evidence type="ECO:0000256" key="1">
    <source>
        <dbReference type="ARBA" id="ARBA00004141"/>
    </source>
</evidence>